<evidence type="ECO:0000313" key="4">
    <source>
        <dbReference type="Proteomes" id="UP001396334"/>
    </source>
</evidence>
<feature type="region of interest" description="Disordered" evidence="1">
    <location>
        <begin position="135"/>
        <end position="187"/>
    </location>
</feature>
<feature type="transmembrane region" description="Helical" evidence="2">
    <location>
        <begin position="12"/>
        <end position="31"/>
    </location>
</feature>
<reference evidence="3 4" key="1">
    <citation type="journal article" date="2024" name="G3 (Bethesda)">
        <title>Genome assembly of Hibiscus sabdariffa L. provides insights into metabolisms of medicinal natural products.</title>
        <authorList>
            <person name="Kim T."/>
        </authorList>
    </citation>
    <scope>NUCLEOTIDE SEQUENCE [LARGE SCALE GENOMIC DNA]</scope>
    <source>
        <strain evidence="3">TK-2024</strain>
        <tissue evidence="3">Old leaves</tissue>
    </source>
</reference>
<keyword evidence="2" id="KW-1133">Transmembrane helix</keyword>
<dbReference type="EMBL" id="JBBPBN010000004">
    <property type="protein sequence ID" value="KAK9042461.1"/>
    <property type="molecule type" value="Genomic_DNA"/>
</dbReference>
<dbReference type="PANTHER" id="PTHR34964:SF14">
    <property type="entry name" value="MEMBRANE LIPOPROTEIN"/>
    <property type="match status" value="1"/>
</dbReference>
<proteinExistence type="predicted"/>
<protein>
    <submittedName>
        <fullName evidence="3">Uncharacterized protein</fullName>
    </submittedName>
</protein>
<keyword evidence="4" id="KW-1185">Reference proteome</keyword>
<keyword evidence="2" id="KW-0472">Membrane</keyword>
<keyword evidence="2" id="KW-0812">Transmembrane</keyword>
<sequence length="187" mass="20776">MQETIQGEAGIYTISTFFFVSITTGGALLWLYMFQPEEQSTSWYPVVGIVLVGIPWIFWIATYIYRCFAHCLCAGNGGHVNREHCSLSKNKSCASEVHAGRSVNSSVNEGSTDGDRRHVHFGDVLVVRSKEHNWDKHGDESLQDAQPFSETEHEHEGKENFHDGTASDEYHTAAASPKGEEPAIVTD</sequence>
<dbReference type="Proteomes" id="UP001396334">
    <property type="component" value="Unassembled WGS sequence"/>
</dbReference>
<gene>
    <name evidence="3" type="ORF">V6N11_017533</name>
</gene>
<accession>A0ABR2TYB9</accession>
<comment type="caution">
    <text evidence="3">The sequence shown here is derived from an EMBL/GenBank/DDBJ whole genome shotgun (WGS) entry which is preliminary data.</text>
</comment>
<evidence type="ECO:0000256" key="2">
    <source>
        <dbReference type="SAM" id="Phobius"/>
    </source>
</evidence>
<organism evidence="3 4">
    <name type="scientific">Hibiscus sabdariffa</name>
    <name type="common">roselle</name>
    <dbReference type="NCBI Taxonomy" id="183260"/>
    <lineage>
        <taxon>Eukaryota</taxon>
        <taxon>Viridiplantae</taxon>
        <taxon>Streptophyta</taxon>
        <taxon>Embryophyta</taxon>
        <taxon>Tracheophyta</taxon>
        <taxon>Spermatophyta</taxon>
        <taxon>Magnoliopsida</taxon>
        <taxon>eudicotyledons</taxon>
        <taxon>Gunneridae</taxon>
        <taxon>Pentapetalae</taxon>
        <taxon>rosids</taxon>
        <taxon>malvids</taxon>
        <taxon>Malvales</taxon>
        <taxon>Malvaceae</taxon>
        <taxon>Malvoideae</taxon>
        <taxon>Hibiscus</taxon>
    </lineage>
</organism>
<evidence type="ECO:0000256" key="1">
    <source>
        <dbReference type="SAM" id="MobiDB-lite"/>
    </source>
</evidence>
<feature type="transmembrane region" description="Helical" evidence="2">
    <location>
        <begin position="43"/>
        <end position="65"/>
    </location>
</feature>
<evidence type="ECO:0000313" key="3">
    <source>
        <dbReference type="EMBL" id="KAK9042461.1"/>
    </source>
</evidence>
<dbReference type="PANTHER" id="PTHR34964">
    <property type="entry name" value="MEMBRANE LIPOPROTEIN-RELATED"/>
    <property type="match status" value="1"/>
</dbReference>
<name>A0ABR2TYB9_9ROSI</name>
<feature type="compositionally biased region" description="Basic and acidic residues" evidence="1">
    <location>
        <begin position="150"/>
        <end position="162"/>
    </location>
</feature>